<dbReference type="InterPro" id="IPR010775">
    <property type="entry name" value="DUF1365"/>
</dbReference>
<keyword evidence="3" id="KW-1185">Reference proteome</keyword>
<comment type="caution">
    <text evidence="2">The sequence shown here is derived from an EMBL/GenBank/DDBJ whole genome shotgun (WGS) entry which is preliminary data.</text>
</comment>
<dbReference type="Pfam" id="PF07103">
    <property type="entry name" value="DUF1365"/>
    <property type="match status" value="1"/>
</dbReference>
<dbReference type="EMBL" id="CAJVPI010000646">
    <property type="protein sequence ID" value="CAG8559213.1"/>
    <property type="molecule type" value="Genomic_DNA"/>
</dbReference>
<protein>
    <submittedName>
        <fullName evidence="2">8374_t:CDS:1</fullName>
    </submittedName>
</protein>
<feature type="compositionally biased region" description="Pro residues" evidence="1">
    <location>
        <begin position="430"/>
        <end position="442"/>
    </location>
</feature>
<feature type="compositionally biased region" description="Low complexity" evidence="1">
    <location>
        <begin position="419"/>
        <end position="429"/>
    </location>
</feature>
<dbReference type="PANTHER" id="PTHR33973:SF4">
    <property type="entry name" value="OS07G0153300 PROTEIN"/>
    <property type="match status" value="1"/>
</dbReference>
<dbReference type="PANTHER" id="PTHR33973">
    <property type="entry name" value="OS07G0153300 PROTEIN"/>
    <property type="match status" value="1"/>
</dbReference>
<sequence>MYIIWNFLLLTLLFHLLRIPFPLINTFDVIALMYGVRLLYSLARSMLAKSLHDKPCKGLKIYFCRTYHSRFTPVRHAFDYPHTVFGVDLDELERRRGWRKWLFGYNTKFSLFSIHDKDYLGDISQPSNSSPLKTIKQKLLWHLSNHNIPTSLIARVELVTMPRLLNYAFNPVSFHYCYDKDDVLRVIVLEVNNTFGEKYLYVLGRENNNQRTVREGYDMCFTIKRAFHVSPFNDRKGYYTAYCKDPSDGMLSLCLVMYESDSPFLTPSTSLSTASAPGPYFKKFVATISGTASSLSLQSMAYMLLSYPVDIFLTMPRIMKEAYTLHYRKKMKVFHRPKPMEGTVVTLKPNFIERYAQEVVVKYLTFLVTLCKEPTTFILHLPSPYSSPIQITSLEQSVKAASYSSFTKPINQSDDSDSDASSSSSSRSPSPSPPPLKAPPPQQPLFLEKKTINIKLHDYTFFTNILFDQSLHRALMYGYFDKAWDCDEIDLLLRFLFVSSNDNHDVFKYPDSPINNEIKYQLTEFEENAANIRRRYMRDVLDGEHRSGQYVKKELDIMIQKLWPEDGERMEHTATITQGGICYQTRIDGITHVQDDIHFTLCDLLRHSLSPPPSPTLELNPSFTSSQIPSLKPLFTFTEIYVFPYPSLSLHYLSDSSHERSLNSMSPYFTSSSHPITSPFVPYLTSRVHLLPFPPRYLPSEWKDPVPHVIDGMFVSAPLIQRKWHAWILRLGGILYKMDEWLWQKFTNFVGGPDGNPYRGEEYMWEALTDMVKRSGGIESWEVIYEKKENGEFALVPPKQLTISSMTMSNPFKKTIDEERQLRLWKYMKTFREVVLTNHELEYNE</sequence>
<evidence type="ECO:0000313" key="2">
    <source>
        <dbReference type="EMBL" id="CAG8559213.1"/>
    </source>
</evidence>
<gene>
    <name evidence="2" type="ORF">PBRASI_LOCUS5499</name>
</gene>
<dbReference type="Proteomes" id="UP000789739">
    <property type="component" value="Unassembled WGS sequence"/>
</dbReference>
<evidence type="ECO:0000313" key="3">
    <source>
        <dbReference type="Proteomes" id="UP000789739"/>
    </source>
</evidence>
<dbReference type="AlphaFoldDB" id="A0A9N9B8G9"/>
<accession>A0A9N9B8G9</accession>
<dbReference type="OrthoDB" id="2373613at2759"/>
<organism evidence="2 3">
    <name type="scientific">Paraglomus brasilianum</name>
    <dbReference type="NCBI Taxonomy" id="144538"/>
    <lineage>
        <taxon>Eukaryota</taxon>
        <taxon>Fungi</taxon>
        <taxon>Fungi incertae sedis</taxon>
        <taxon>Mucoromycota</taxon>
        <taxon>Glomeromycotina</taxon>
        <taxon>Glomeromycetes</taxon>
        <taxon>Paraglomerales</taxon>
        <taxon>Paraglomeraceae</taxon>
        <taxon>Paraglomus</taxon>
    </lineage>
</organism>
<feature type="region of interest" description="Disordered" evidence="1">
    <location>
        <begin position="408"/>
        <end position="442"/>
    </location>
</feature>
<evidence type="ECO:0000256" key="1">
    <source>
        <dbReference type="SAM" id="MobiDB-lite"/>
    </source>
</evidence>
<proteinExistence type="predicted"/>
<name>A0A9N9B8G9_9GLOM</name>
<reference evidence="2" key="1">
    <citation type="submission" date="2021-06" db="EMBL/GenBank/DDBJ databases">
        <authorList>
            <person name="Kallberg Y."/>
            <person name="Tangrot J."/>
            <person name="Rosling A."/>
        </authorList>
    </citation>
    <scope>NUCLEOTIDE SEQUENCE</scope>
    <source>
        <strain evidence="2">BR232B</strain>
    </source>
</reference>